<keyword evidence="2" id="KW-0238">DNA-binding</keyword>
<proteinExistence type="predicted"/>
<dbReference type="InterPro" id="IPR029062">
    <property type="entry name" value="Class_I_gatase-like"/>
</dbReference>
<dbReference type="PROSITE" id="PS00041">
    <property type="entry name" value="HTH_ARAC_FAMILY_1"/>
    <property type="match status" value="1"/>
</dbReference>
<dbReference type="SMART" id="SM00342">
    <property type="entry name" value="HTH_ARAC"/>
    <property type="match status" value="1"/>
</dbReference>
<accession>A0A0B1R8I0</accession>
<organism evidence="5 6">
    <name type="scientific">Pantoea rodasii</name>
    <dbReference type="NCBI Taxonomy" id="1076549"/>
    <lineage>
        <taxon>Bacteria</taxon>
        <taxon>Pseudomonadati</taxon>
        <taxon>Pseudomonadota</taxon>
        <taxon>Gammaproteobacteria</taxon>
        <taxon>Enterobacterales</taxon>
        <taxon>Erwiniaceae</taxon>
        <taxon>Pantoea</taxon>
    </lineage>
</organism>
<dbReference type="GO" id="GO:0043565">
    <property type="term" value="F:sequence-specific DNA binding"/>
    <property type="evidence" value="ECO:0007669"/>
    <property type="project" value="InterPro"/>
</dbReference>
<dbReference type="GO" id="GO:0003700">
    <property type="term" value="F:DNA-binding transcription factor activity"/>
    <property type="evidence" value="ECO:0007669"/>
    <property type="project" value="InterPro"/>
</dbReference>
<dbReference type="InterPro" id="IPR009057">
    <property type="entry name" value="Homeodomain-like_sf"/>
</dbReference>
<comment type="caution">
    <text evidence="5">The sequence shown here is derived from an EMBL/GenBank/DDBJ whole genome shotgun (WGS) entry which is preliminary data.</text>
</comment>
<dbReference type="Proteomes" id="UP000030853">
    <property type="component" value="Unassembled WGS sequence"/>
</dbReference>
<evidence type="ECO:0000256" key="1">
    <source>
        <dbReference type="ARBA" id="ARBA00023015"/>
    </source>
</evidence>
<sequence>MPQTNDVDRTNDPQPDLTIGFLLMKSFTLASVAGLVESLRFAADESFSSRQIFCRWEWMTCDNQPVTASCGLPVSPTADLDFTKNWDYFVVAGGLLEETRQSPQWLLQALRALHARNIPIITLCSGAFVAGNAGLLDGRHCAIHFTTRNEFRLRFPQAIPVIDKTYIKDGGIISCPGGTAIDLAADLIRQHCGVVRSQKVLKYLLVEEPAAPVKKTQQKRNLHEPDVYENDQVNKVIEFMKHHLDSPIPLAEVAEFAGVTFRQLNLIFTQCTGHSAAVYWRRMRLERARKLMADSSNSINAIAAATGFADASHLIAWFRKQYGETPSSFRKRRREVERLVKE</sequence>
<evidence type="ECO:0000313" key="6">
    <source>
        <dbReference type="Proteomes" id="UP000030853"/>
    </source>
</evidence>
<keyword evidence="3" id="KW-0804">Transcription</keyword>
<dbReference type="PANTHER" id="PTHR43130">
    <property type="entry name" value="ARAC-FAMILY TRANSCRIPTIONAL REGULATOR"/>
    <property type="match status" value="1"/>
</dbReference>
<gene>
    <name evidence="5" type="ORF">QU24_14385</name>
</gene>
<dbReference type="Gene3D" id="1.10.10.60">
    <property type="entry name" value="Homeodomain-like"/>
    <property type="match status" value="1"/>
</dbReference>
<dbReference type="InterPro" id="IPR002818">
    <property type="entry name" value="DJ-1/PfpI"/>
</dbReference>
<protein>
    <submittedName>
        <fullName evidence="5">AraC family transcriptional regulator</fullName>
    </submittedName>
</protein>
<reference evidence="5 6" key="1">
    <citation type="submission" date="2014-11" db="EMBL/GenBank/DDBJ databases">
        <title>Genome sequencing of Pantoea rodasii ND03.</title>
        <authorList>
            <person name="Muhamad Yunos N.Y."/>
            <person name="Chan K.-G."/>
        </authorList>
    </citation>
    <scope>NUCLEOTIDE SEQUENCE [LARGE SCALE GENOMIC DNA]</scope>
    <source>
        <strain evidence="5 6">ND03</strain>
    </source>
</reference>
<dbReference type="PROSITE" id="PS01124">
    <property type="entry name" value="HTH_ARAC_FAMILY_2"/>
    <property type="match status" value="1"/>
</dbReference>
<dbReference type="InterPro" id="IPR018062">
    <property type="entry name" value="HTH_AraC-typ_CS"/>
</dbReference>
<dbReference type="Gene3D" id="3.40.50.880">
    <property type="match status" value="1"/>
</dbReference>
<dbReference type="PANTHER" id="PTHR43130:SF3">
    <property type="entry name" value="HTH-TYPE TRANSCRIPTIONAL REGULATOR RV1931C"/>
    <property type="match status" value="1"/>
</dbReference>
<name>A0A0B1R8I0_9GAMM</name>
<dbReference type="EMBL" id="JTJJ01000051">
    <property type="protein sequence ID" value="KHJ67410.1"/>
    <property type="molecule type" value="Genomic_DNA"/>
</dbReference>
<dbReference type="Pfam" id="PF01965">
    <property type="entry name" value="DJ-1_PfpI"/>
    <property type="match status" value="1"/>
</dbReference>
<dbReference type="SUPFAM" id="SSF46689">
    <property type="entry name" value="Homeodomain-like"/>
    <property type="match status" value="2"/>
</dbReference>
<evidence type="ECO:0000313" key="5">
    <source>
        <dbReference type="EMBL" id="KHJ67410.1"/>
    </source>
</evidence>
<dbReference type="SUPFAM" id="SSF52317">
    <property type="entry name" value="Class I glutamine amidotransferase-like"/>
    <property type="match status" value="1"/>
</dbReference>
<keyword evidence="1" id="KW-0805">Transcription regulation</keyword>
<dbReference type="Pfam" id="PF12833">
    <property type="entry name" value="HTH_18"/>
    <property type="match status" value="1"/>
</dbReference>
<feature type="domain" description="HTH araC/xylS-type" evidence="4">
    <location>
        <begin position="234"/>
        <end position="332"/>
    </location>
</feature>
<dbReference type="AlphaFoldDB" id="A0A0B1R8I0"/>
<evidence type="ECO:0000256" key="3">
    <source>
        <dbReference type="ARBA" id="ARBA00023163"/>
    </source>
</evidence>
<dbReference type="InterPro" id="IPR018060">
    <property type="entry name" value="HTH_AraC"/>
</dbReference>
<dbReference type="CDD" id="cd03136">
    <property type="entry name" value="GATase1_AraC_ArgR_like"/>
    <property type="match status" value="1"/>
</dbReference>
<dbReference type="InterPro" id="IPR052158">
    <property type="entry name" value="INH-QAR"/>
</dbReference>
<evidence type="ECO:0000259" key="4">
    <source>
        <dbReference type="PROSITE" id="PS01124"/>
    </source>
</evidence>
<evidence type="ECO:0000256" key="2">
    <source>
        <dbReference type="ARBA" id="ARBA00023125"/>
    </source>
</evidence>